<feature type="compositionally biased region" description="Pro residues" evidence="1">
    <location>
        <begin position="757"/>
        <end position="766"/>
    </location>
</feature>
<dbReference type="AlphaFoldDB" id="A0A9P6MN82"/>
<feature type="compositionally biased region" description="Low complexity" evidence="1">
    <location>
        <begin position="575"/>
        <end position="587"/>
    </location>
</feature>
<accession>A0A9P6MN82</accession>
<feature type="compositionally biased region" description="Low complexity" evidence="1">
    <location>
        <begin position="261"/>
        <end position="293"/>
    </location>
</feature>
<sequence length="1067" mass="115888">MPSPVVPGSKHGMGTGVAPKKKDPYATAWRTYSKIAEELNLLNPDGSLYPISKDAILKYLRHQSKRIKSSNLHWYVNGLKKHQENLGFAWDDVRYDEQVVALLKELTVHPVSIDTGANNNGGNGVIGGMAGYHQGRSISSHTAPIDSAHQHYAHSQQLYSASFGVGSKRYSSQPQDQYEENSYSHHSSRQYHHPPPAHQPHKHQQYSDRIELPPPHQPKRSPFHSAPIHLPSQHLRDDRAAPETPQPRYKGHSQGLGDVSPGGSASTTSSPMSSSEIQPVLQSPSSSLSNNGGQIKRKRHDLNSERLAHLVSPKSLEGGDDGSESGTRRVDNTDMDALEDMDEDHRERTPLKRHASTGTLRSQARMTALTAITPDGQNFQQDYPVTTPSPGPRENEAGGHFRWGTSESSIHSRLSPPGSVSSSIGSQSPASRSIVGVSNSSNSSSSRHSRRPNGVVSSPIATVASAIASATGTSSGNIPPLPQQSSAIGNNSKTTVHFSEVVDFAQQLQTKYGGRCKNHPWGCVELSEDFHVELTIKMYMDWAGLVASGRMTMDEIPDLPEFRHPNGGSGGGVSSSGNSLCSDVSPSSPSPTPGPPVAVGGILKRMASTPLTTTFSSFSLSQNSQQPSSPLLKSEDQSSDGPSTLGQFTFEHEGSRGTSSPSLRQRERSMSGSPPPNYGQSPKREGLISDNLMSRIGSPPPQHKIPSLPNAKASSSSSSRGSSVAPPPISAKASARRMVSSPALGQKFSFNRFSSPPQAPPPPVPSLPLSFAAASEEVSRRQQKNTYNSADSSSPPSEDMMELSGDEAPHHMDSIRGRMSIGSPSSPQSRHRRDEIRDAEEEMDGENMFEDRVVQGTSTSFSHVDHQYRRLITKVGAAHQGEEAHWQRDHSRLREQSVLDEREGEEDADEISRSSYDYRAPNNINRPRGGDWSSYSVEDHHEERGGSRDRDSDEEMAGEEKDLDRIEEVRRGIKSLQSSLSLKPHLHKGVDGPANSNADPIATVEMTIVPKLQARTHADQWSHQPQSPSPQRSGQGYDDGGNGVDQDHNNDNSNSNHDDENASMMET</sequence>
<proteinExistence type="predicted"/>
<feature type="compositionally biased region" description="Basic and acidic residues" evidence="1">
    <location>
        <begin position="937"/>
        <end position="951"/>
    </location>
</feature>
<feature type="compositionally biased region" description="Low complexity" evidence="1">
    <location>
        <begin position="617"/>
        <end position="632"/>
    </location>
</feature>
<feature type="region of interest" description="Disordered" evidence="1">
    <location>
        <begin position="617"/>
        <end position="849"/>
    </location>
</feature>
<feature type="compositionally biased region" description="Acidic residues" evidence="1">
    <location>
        <begin position="333"/>
        <end position="342"/>
    </location>
</feature>
<feature type="compositionally biased region" description="Basic and acidic residues" evidence="1">
    <location>
        <begin position="807"/>
        <end position="816"/>
    </location>
</feature>
<dbReference type="EMBL" id="JAAAID010002077">
    <property type="protein sequence ID" value="KAG0008025.1"/>
    <property type="molecule type" value="Genomic_DNA"/>
</dbReference>
<comment type="caution">
    <text evidence="2">The sequence shown here is derived from an EMBL/GenBank/DDBJ whole genome shotgun (WGS) entry which is preliminary data.</text>
</comment>
<feature type="region of interest" description="Disordered" evidence="1">
    <location>
        <begin position="166"/>
        <end position="457"/>
    </location>
</feature>
<evidence type="ECO:0000313" key="3">
    <source>
        <dbReference type="Proteomes" id="UP000703661"/>
    </source>
</evidence>
<feature type="region of interest" description="Disordered" evidence="1">
    <location>
        <begin position="879"/>
        <end position="1067"/>
    </location>
</feature>
<gene>
    <name evidence="2" type="ORF">BGZ80_003941</name>
</gene>
<feature type="compositionally biased region" description="Polar residues" evidence="1">
    <location>
        <begin position="356"/>
        <end position="365"/>
    </location>
</feature>
<feature type="compositionally biased region" description="Polar residues" evidence="1">
    <location>
        <begin position="784"/>
        <end position="796"/>
    </location>
</feature>
<feature type="region of interest" description="Disordered" evidence="1">
    <location>
        <begin position="557"/>
        <end position="600"/>
    </location>
</feature>
<feature type="compositionally biased region" description="Acidic residues" evidence="1">
    <location>
        <begin position="837"/>
        <end position="848"/>
    </location>
</feature>
<dbReference type="Proteomes" id="UP000703661">
    <property type="component" value="Unassembled WGS sequence"/>
</dbReference>
<feature type="region of interest" description="Disordered" evidence="1">
    <location>
        <begin position="471"/>
        <end position="490"/>
    </location>
</feature>
<feature type="compositionally biased region" description="Polar residues" evidence="1">
    <location>
        <begin position="375"/>
        <end position="388"/>
    </location>
</feature>
<reference evidence="2" key="1">
    <citation type="journal article" date="2020" name="Fungal Divers.">
        <title>Resolving the Mortierellaceae phylogeny through synthesis of multi-gene phylogenetics and phylogenomics.</title>
        <authorList>
            <person name="Vandepol N."/>
            <person name="Liber J."/>
            <person name="Desiro A."/>
            <person name="Na H."/>
            <person name="Kennedy M."/>
            <person name="Barry K."/>
            <person name="Grigoriev I.V."/>
            <person name="Miller A.N."/>
            <person name="O'Donnell K."/>
            <person name="Stajich J.E."/>
            <person name="Bonito G."/>
        </authorList>
    </citation>
    <scope>NUCLEOTIDE SEQUENCE</scope>
    <source>
        <strain evidence="2">NRRL 2769</strain>
    </source>
</reference>
<protein>
    <submittedName>
        <fullName evidence="2">Uncharacterized protein</fullName>
    </submittedName>
</protein>
<evidence type="ECO:0000256" key="1">
    <source>
        <dbReference type="SAM" id="MobiDB-lite"/>
    </source>
</evidence>
<name>A0A9P6MN82_9FUNG</name>
<feature type="region of interest" description="Disordered" evidence="1">
    <location>
        <begin position="1"/>
        <end position="21"/>
    </location>
</feature>
<feature type="compositionally biased region" description="Low complexity" evidence="1">
    <location>
        <begin position="706"/>
        <end position="724"/>
    </location>
</feature>
<feature type="compositionally biased region" description="Basic and acidic residues" evidence="1">
    <location>
        <begin position="880"/>
        <end position="901"/>
    </location>
</feature>
<evidence type="ECO:0000313" key="2">
    <source>
        <dbReference type="EMBL" id="KAG0008025.1"/>
    </source>
</evidence>
<feature type="compositionally biased region" description="Low complexity" evidence="1">
    <location>
        <begin position="1021"/>
        <end position="1035"/>
    </location>
</feature>
<feature type="compositionally biased region" description="Basic and acidic residues" evidence="1">
    <location>
        <begin position="958"/>
        <end position="971"/>
    </location>
</feature>
<organism evidence="2 3">
    <name type="scientific">Entomortierella chlamydospora</name>
    <dbReference type="NCBI Taxonomy" id="101097"/>
    <lineage>
        <taxon>Eukaryota</taxon>
        <taxon>Fungi</taxon>
        <taxon>Fungi incertae sedis</taxon>
        <taxon>Mucoromycota</taxon>
        <taxon>Mortierellomycotina</taxon>
        <taxon>Mortierellomycetes</taxon>
        <taxon>Mortierellales</taxon>
        <taxon>Mortierellaceae</taxon>
        <taxon>Entomortierella</taxon>
    </lineage>
</organism>
<feature type="compositionally biased region" description="Low complexity" evidence="1">
    <location>
        <begin position="412"/>
        <end position="446"/>
    </location>
</feature>
<keyword evidence="3" id="KW-1185">Reference proteome</keyword>
<feature type="compositionally biased region" description="Basic and acidic residues" evidence="1">
    <location>
        <begin position="1045"/>
        <end position="1060"/>
    </location>
</feature>